<organism evidence="2 3">
    <name type="scientific">Aspergillus sclerotiicarbonarius (strain CBS 121057 / IBT 28362)</name>
    <dbReference type="NCBI Taxonomy" id="1448318"/>
    <lineage>
        <taxon>Eukaryota</taxon>
        <taxon>Fungi</taxon>
        <taxon>Dikarya</taxon>
        <taxon>Ascomycota</taxon>
        <taxon>Pezizomycotina</taxon>
        <taxon>Eurotiomycetes</taxon>
        <taxon>Eurotiomycetidae</taxon>
        <taxon>Eurotiales</taxon>
        <taxon>Aspergillaceae</taxon>
        <taxon>Aspergillus</taxon>
        <taxon>Aspergillus subgen. Circumdati</taxon>
    </lineage>
</organism>
<name>A0A319EQB9_ASPSB</name>
<keyword evidence="3" id="KW-1185">Reference proteome</keyword>
<dbReference type="PROSITE" id="PS50042">
    <property type="entry name" value="CNMP_BINDING_3"/>
    <property type="match status" value="1"/>
</dbReference>
<evidence type="ECO:0000313" key="3">
    <source>
        <dbReference type="Proteomes" id="UP000248423"/>
    </source>
</evidence>
<evidence type="ECO:0000313" key="2">
    <source>
        <dbReference type="EMBL" id="PYI09805.1"/>
    </source>
</evidence>
<dbReference type="Pfam" id="PF06985">
    <property type="entry name" value="HET"/>
    <property type="match status" value="1"/>
</dbReference>
<dbReference type="InterPro" id="IPR000595">
    <property type="entry name" value="cNMP-bd_dom"/>
</dbReference>
<dbReference type="VEuPathDB" id="FungiDB:BO78DRAFT_467623"/>
<dbReference type="AlphaFoldDB" id="A0A319EQB9"/>
<dbReference type="PANTHER" id="PTHR24148">
    <property type="entry name" value="ANKYRIN REPEAT DOMAIN-CONTAINING PROTEIN 39 HOMOLOG-RELATED"/>
    <property type="match status" value="1"/>
</dbReference>
<dbReference type="PANTHER" id="PTHR24148:SF64">
    <property type="entry name" value="HETEROKARYON INCOMPATIBILITY DOMAIN-CONTAINING PROTEIN"/>
    <property type="match status" value="1"/>
</dbReference>
<sequence length="559" mass="62905">MARYKYHPLANNHIRVLTLLPGERQDPITCTLDHVDLAKGPDFKALSYEWGVPDFKYQANIHSTGDSIPITTSLWNALRDLRQTQEPQTIWADAICINQQDYEERSSQVLLMGQLYQSASLVVVYGGPETEYTRSGIPLAKQVIPISSVYIWLTEHGLPPSDDSAWEALRSLLPWAQRAWMVQESMLNENNIFQLSQEELNWTLLPGLLFDSKSGHLQPEHPATSNLYLLSKLRGRKAHDERTLQVLLPMIRTFHCQDPRDKVFCVLGFASDSDELAIQPDYRASVEEVYIDVAVRILRNSDTLDLLSHVRPGQFSSGLPSGFLIGLITIILHALHTLSWQTIRGGMGRTAPEGVTISEPEFSKDSLELSLNALFEAHNSGQYGQWMTEHIPISFARGRYSENSLEAFLKTLWAGTDPRDAINVRNMEEAIPGASGRITMEVIRDSMKQALWGDDAPNTPTSDPTPRAVVAHFVKILTKYSKTRSFSITKDGYFCLTPQQAQEGDSVVIMKGGRVLYVVRKRGDKYTFIGEAYVEGLMNGEAFDEDSDLELNFERITLV</sequence>
<feature type="domain" description="Cyclic nucleotide-binding" evidence="1">
    <location>
        <begin position="499"/>
        <end position="559"/>
    </location>
</feature>
<dbReference type="OrthoDB" id="2157530at2759"/>
<dbReference type="EMBL" id="KZ826325">
    <property type="protein sequence ID" value="PYI09805.1"/>
    <property type="molecule type" value="Genomic_DNA"/>
</dbReference>
<accession>A0A319EQB9</accession>
<dbReference type="InterPro" id="IPR052895">
    <property type="entry name" value="HetReg/Transcr_Mod"/>
</dbReference>
<gene>
    <name evidence="2" type="ORF">BO78DRAFT_467623</name>
</gene>
<dbReference type="STRING" id="1448318.A0A319EQB9"/>
<dbReference type="Proteomes" id="UP000248423">
    <property type="component" value="Unassembled WGS sequence"/>
</dbReference>
<protein>
    <submittedName>
        <fullName evidence="2">HET-domain-containing protein</fullName>
    </submittedName>
</protein>
<evidence type="ECO:0000259" key="1">
    <source>
        <dbReference type="PROSITE" id="PS50042"/>
    </source>
</evidence>
<proteinExistence type="predicted"/>
<reference evidence="2 3" key="1">
    <citation type="submission" date="2018-02" db="EMBL/GenBank/DDBJ databases">
        <title>The genomes of Aspergillus section Nigri reveals drivers in fungal speciation.</title>
        <authorList>
            <consortium name="DOE Joint Genome Institute"/>
            <person name="Vesth T.C."/>
            <person name="Nybo J."/>
            <person name="Theobald S."/>
            <person name="Brandl J."/>
            <person name="Frisvad J.C."/>
            <person name="Nielsen K.F."/>
            <person name="Lyhne E.K."/>
            <person name="Kogle M.E."/>
            <person name="Kuo A."/>
            <person name="Riley R."/>
            <person name="Clum A."/>
            <person name="Nolan M."/>
            <person name="Lipzen A."/>
            <person name="Salamov A."/>
            <person name="Henrissat B."/>
            <person name="Wiebenga A."/>
            <person name="De vries R.P."/>
            <person name="Grigoriev I.V."/>
            <person name="Mortensen U.H."/>
            <person name="Andersen M.R."/>
            <person name="Baker S.E."/>
        </authorList>
    </citation>
    <scope>NUCLEOTIDE SEQUENCE [LARGE SCALE GENOMIC DNA]</scope>
    <source>
        <strain evidence="2 3">CBS 121057</strain>
    </source>
</reference>
<dbReference type="InterPro" id="IPR010730">
    <property type="entry name" value="HET"/>
</dbReference>
<dbReference type="Pfam" id="PF26639">
    <property type="entry name" value="Het-6_barrel"/>
    <property type="match status" value="1"/>
</dbReference>